<dbReference type="SUPFAM" id="SSF46785">
    <property type="entry name" value="Winged helix' DNA-binding domain"/>
    <property type="match status" value="1"/>
</dbReference>
<dbReference type="AlphaFoldDB" id="A0A3N6P1A3"/>
<evidence type="ECO:0000313" key="3">
    <source>
        <dbReference type="Proteomes" id="UP000273828"/>
    </source>
</evidence>
<gene>
    <name evidence="2" type="ORF">EA462_10615</name>
</gene>
<dbReference type="PANTHER" id="PTHR38600">
    <property type="entry name" value="TRANSCRIPTIONAL REGULATORY PROTEIN"/>
    <property type="match status" value="1"/>
</dbReference>
<evidence type="ECO:0000313" key="2">
    <source>
        <dbReference type="EMBL" id="RQG88845.1"/>
    </source>
</evidence>
<evidence type="ECO:0000259" key="1">
    <source>
        <dbReference type="Pfam" id="PF03551"/>
    </source>
</evidence>
<dbReference type="Pfam" id="PF03551">
    <property type="entry name" value="PadR"/>
    <property type="match status" value="1"/>
</dbReference>
<dbReference type="Gene3D" id="1.10.10.10">
    <property type="entry name" value="Winged helix-like DNA-binding domain superfamily/Winged helix DNA-binding domain"/>
    <property type="match status" value="1"/>
</dbReference>
<organism evidence="2 3">
    <name type="scientific">Natrarchaeobius halalkaliphilus</name>
    <dbReference type="NCBI Taxonomy" id="1679091"/>
    <lineage>
        <taxon>Archaea</taxon>
        <taxon>Methanobacteriati</taxon>
        <taxon>Methanobacteriota</taxon>
        <taxon>Stenosarchaea group</taxon>
        <taxon>Halobacteria</taxon>
        <taxon>Halobacteriales</taxon>
        <taxon>Natrialbaceae</taxon>
        <taxon>Natrarchaeobius</taxon>
    </lineage>
</organism>
<feature type="domain" description="Transcription regulator PadR N-terminal" evidence="1">
    <location>
        <begin position="11"/>
        <end position="75"/>
    </location>
</feature>
<name>A0A3N6P1A3_9EURY</name>
<dbReference type="InterPro" id="IPR036388">
    <property type="entry name" value="WH-like_DNA-bd_sf"/>
</dbReference>
<dbReference type="CDD" id="cd00090">
    <property type="entry name" value="HTH_ARSR"/>
    <property type="match status" value="1"/>
</dbReference>
<keyword evidence="3" id="KW-1185">Reference proteome</keyword>
<sequence length="79" mass="9082">MSLIGETKQSILLRLREEPAHGYDLAKELDISSGYVYQHLQELQDEGMIEVYEDETEGRQRTSYHLTENGELLLKALGE</sequence>
<dbReference type="RefSeq" id="WP_124178536.1">
    <property type="nucleotide sequence ID" value="NZ_REFY01000004.1"/>
</dbReference>
<dbReference type="InterPro" id="IPR011991">
    <property type="entry name" value="ArsR-like_HTH"/>
</dbReference>
<comment type="caution">
    <text evidence="2">The sequence shown here is derived from an EMBL/GenBank/DDBJ whole genome shotgun (WGS) entry which is preliminary data.</text>
</comment>
<dbReference type="OrthoDB" id="56053at2157"/>
<dbReference type="PANTHER" id="PTHR38600:SF1">
    <property type="entry name" value="TRANSCRIPTIONAL REGULATORY PROTEIN"/>
    <property type="match status" value="1"/>
</dbReference>
<dbReference type="InterPro" id="IPR036390">
    <property type="entry name" value="WH_DNA-bd_sf"/>
</dbReference>
<accession>A0A3N6P1A3</accession>
<reference evidence="2 3" key="1">
    <citation type="submission" date="2018-10" db="EMBL/GenBank/DDBJ databases">
        <title>Natrarchaeobius chitinivorans gen. nov., sp. nov., and Natrarchaeobius haloalkaliphilus sp. nov., alkaliphilic, chitin-utilizing haloarchaea from hypersaline alkaline lakes.</title>
        <authorList>
            <person name="Sorokin D.Y."/>
            <person name="Elcheninov A.G."/>
            <person name="Kostrikina N.A."/>
            <person name="Bale N.J."/>
            <person name="Sinninghe Damste J.S."/>
            <person name="Khijniak T.V."/>
            <person name="Kublanov I.V."/>
            <person name="Toshchakov S.V."/>
        </authorList>
    </citation>
    <scope>NUCLEOTIDE SEQUENCE [LARGE SCALE GENOMIC DNA]</scope>
    <source>
        <strain evidence="2 3">AArcht-Sl</strain>
    </source>
</reference>
<protein>
    <submittedName>
        <fullName evidence="2">ArsR family transcriptional regulator</fullName>
    </submittedName>
</protein>
<dbReference type="InterPro" id="IPR005149">
    <property type="entry name" value="Tscrpt_reg_PadR_N"/>
</dbReference>
<dbReference type="EMBL" id="REFY01000004">
    <property type="protein sequence ID" value="RQG88845.1"/>
    <property type="molecule type" value="Genomic_DNA"/>
</dbReference>
<proteinExistence type="predicted"/>
<dbReference type="Proteomes" id="UP000273828">
    <property type="component" value="Unassembled WGS sequence"/>
</dbReference>